<accession>A0A1A9EV24</accession>
<evidence type="ECO:0000259" key="1">
    <source>
        <dbReference type="Pfam" id="PF01261"/>
    </source>
</evidence>
<sequence>MTQGDNSTVPHFSISSLSLTGTLDAKLQAIAAAGFDAVELGALDLSGAKDGLSGSIERIRSSGLRISALQEVRDFGGHSGRIMAYKIELAKTYLQLMARLGCRLLIVTPATSSHASVDIDRMAADLRTLATLATLRGIRIGFKPLAWAHDVHNYPLAWDIIKRAGNTNLSLVIDSFHLLAQAQGPESLAEIPVERISLVQLSDFAMSAIPALEDQIDIARHARLYPGEGSHGQSIRELIRYCQGIGYRGDYVFDVFNDKYLAQAPQDALQHATQSRQWLLDGLD</sequence>
<dbReference type="EMBL" id="CP015839">
    <property type="protein sequence ID" value="ANG61697.1"/>
    <property type="molecule type" value="Genomic_DNA"/>
</dbReference>
<dbReference type="RefSeq" id="WP_067378369.1">
    <property type="nucleotide sequence ID" value="NZ_CP015839.1"/>
</dbReference>
<dbReference type="InterPro" id="IPR050312">
    <property type="entry name" value="IolE/XylAMocC-like"/>
</dbReference>
<dbReference type="Proteomes" id="UP000078070">
    <property type="component" value="Chromosome"/>
</dbReference>
<dbReference type="InterPro" id="IPR036237">
    <property type="entry name" value="Xyl_isomerase-like_sf"/>
</dbReference>
<dbReference type="PANTHER" id="PTHR12110">
    <property type="entry name" value="HYDROXYPYRUVATE ISOMERASE"/>
    <property type="match status" value="1"/>
</dbReference>
<organism evidence="2 3">
    <name type="scientific">Marinobacterium aestuarii</name>
    <dbReference type="NCBI Taxonomy" id="1821621"/>
    <lineage>
        <taxon>Bacteria</taxon>
        <taxon>Pseudomonadati</taxon>
        <taxon>Pseudomonadota</taxon>
        <taxon>Gammaproteobacteria</taxon>
        <taxon>Oceanospirillales</taxon>
        <taxon>Oceanospirillaceae</taxon>
        <taxon>Marinobacterium</taxon>
    </lineage>
</organism>
<name>A0A1A9EV24_9GAMM</name>
<evidence type="ECO:0000313" key="3">
    <source>
        <dbReference type="Proteomes" id="UP000078070"/>
    </source>
</evidence>
<gene>
    <name evidence="2" type="ORF">A8C75_03880</name>
</gene>
<proteinExistence type="predicted"/>
<reference evidence="3" key="1">
    <citation type="submission" date="2016-05" db="EMBL/GenBank/DDBJ databases">
        <authorList>
            <person name="Baek K."/>
            <person name="Yang S.-J."/>
        </authorList>
    </citation>
    <scope>NUCLEOTIDE SEQUENCE [LARGE SCALE GENOMIC DNA]</scope>
    <source>
        <strain evidence="3">ST58-10</strain>
    </source>
</reference>
<dbReference type="OrthoDB" id="9780241at2"/>
<dbReference type="STRING" id="1821621.A8C75_03880"/>
<dbReference type="Pfam" id="PF01261">
    <property type="entry name" value="AP_endonuc_2"/>
    <property type="match status" value="1"/>
</dbReference>
<keyword evidence="3" id="KW-1185">Reference proteome</keyword>
<dbReference type="SUPFAM" id="SSF51658">
    <property type="entry name" value="Xylose isomerase-like"/>
    <property type="match status" value="1"/>
</dbReference>
<evidence type="ECO:0000313" key="2">
    <source>
        <dbReference type="EMBL" id="ANG61697.1"/>
    </source>
</evidence>
<feature type="domain" description="Xylose isomerase-like TIM barrel" evidence="1">
    <location>
        <begin position="27"/>
        <end position="272"/>
    </location>
</feature>
<dbReference type="InterPro" id="IPR013022">
    <property type="entry name" value="Xyl_isomerase-like_TIM-brl"/>
</dbReference>
<dbReference type="Gene3D" id="3.20.20.150">
    <property type="entry name" value="Divalent-metal-dependent TIM barrel enzymes"/>
    <property type="match status" value="1"/>
</dbReference>
<reference evidence="2 3" key="2">
    <citation type="journal article" date="2018" name="Int. J. Syst. Evol. Microbiol.">
        <title>Marinobacterium aestuarii sp. nov., a benzene-degrading marine bacterium isolated from estuary sediment.</title>
        <authorList>
            <person name="Bae S.S."/>
            <person name="Jung J."/>
            <person name="Chung D."/>
            <person name="Baek K."/>
        </authorList>
    </citation>
    <scope>NUCLEOTIDE SEQUENCE [LARGE SCALE GENOMIC DNA]</scope>
    <source>
        <strain evidence="2 3">ST58-10</strain>
    </source>
</reference>
<dbReference type="PANTHER" id="PTHR12110:SF21">
    <property type="entry name" value="XYLOSE ISOMERASE-LIKE TIM BARREL DOMAIN-CONTAINING PROTEIN"/>
    <property type="match status" value="1"/>
</dbReference>
<dbReference type="AlphaFoldDB" id="A0A1A9EV24"/>
<protein>
    <recommendedName>
        <fullName evidence="1">Xylose isomerase-like TIM barrel domain-containing protein</fullName>
    </recommendedName>
</protein>
<dbReference type="KEGG" id="mars:A8C75_03880"/>